<gene>
    <name evidence="3" type="ORF">H1P_6400001</name>
</gene>
<keyword evidence="1" id="KW-0238">DNA-binding</keyword>
<dbReference type="Pfam" id="PF07282">
    <property type="entry name" value="Cas12f1-like_TNB"/>
    <property type="match status" value="1"/>
</dbReference>
<organism evidence="3 4">
    <name type="scientific">Hyella patelloides LEGE 07179</name>
    <dbReference type="NCBI Taxonomy" id="945734"/>
    <lineage>
        <taxon>Bacteria</taxon>
        <taxon>Bacillati</taxon>
        <taxon>Cyanobacteriota</taxon>
        <taxon>Cyanophyceae</taxon>
        <taxon>Pleurocapsales</taxon>
        <taxon>Hyellaceae</taxon>
        <taxon>Hyella</taxon>
    </lineage>
</organism>
<evidence type="ECO:0000259" key="2">
    <source>
        <dbReference type="Pfam" id="PF07282"/>
    </source>
</evidence>
<dbReference type="RefSeq" id="WP_246142075.1">
    <property type="nucleotide sequence ID" value="NZ_LR214372.1"/>
</dbReference>
<proteinExistence type="predicted"/>
<name>A0A563W273_9CYAN</name>
<feature type="domain" description="Cas12f1-like TNB" evidence="2">
    <location>
        <begin position="1"/>
        <end position="62"/>
    </location>
</feature>
<dbReference type="EMBL" id="CAACVJ010000602">
    <property type="protein sequence ID" value="VEP17760.1"/>
    <property type="molecule type" value="Genomic_DNA"/>
</dbReference>
<evidence type="ECO:0000313" key="3">
    <source>
        <dbReference type="EMBL" id="VEP17760.1"/>
    </source>
</evidence>
<evidence type="ECO:0000256" key="1">
    <source>
        <dbReference type="ARBA" id="ARBA00023125"/>
    </source>
</evidence>
<protein>
    <submittedName>
        <fullName evidence="3">Transposase</fullName>
    </submittedName>
</protein>
<sequence>MLAAKCDKYGRHLTIVDRWYSSSQVCSCCGKSGGRKELDIREWECLYCNTIHDRDINAAKNLERWAGGQSDQDKNGHGASVSQARLATCDEVSTTYEQLSLF</sequence>
<keyword evidence="4" id="KW-1185">Reference proteome</keyword>
<dbReference type="Proteomes" id="UP000320055">
    <property type="component" value="Unassembled WGS sequence"/>
</dbReference>
<dbReference type="AlphaFoldDB" id="A0A563W273"/>
<evidence type="ECO:0000313" key="4">
    <source>
        <dbReference type="Proteomes" id="UP000320055"/>
    </source>
</evidence>
<dbReference type="GO" id="GO:0003677">
    <property type="term" value="F:DNA binding"/>
    <property type="evidence" value="ECO:0007669"/>
    <property type="project" value="UniProtKB-KW"/>
</dbReference>
<accession>A0A563W273</accession>
<reference evidence="3 4" key="1">
    <citation type="submission" date="2019-01" db="EMBL/GenBank/DDBJ databases">
        <authorList>
            <person name="Brito A."/>
        </authorList>
    </citation>
    <scope>NUCLEOTIDE SEQUENCE [LARGE SCALE GENOMIC DNA]</scope>
    <source>
        <strain evidence="3">1</strain>
    </source>
</reference>
<dbReference type="InterPro" id="IPR010095">
    <property type="entry name" value="Cas12f1-like_TNB"/>
</dbReference>